<feature type="non-terminal residue" evidence="1">
    <location>
        <position position="1"/>
    </location>
</feature>
<name>X1TKC4_9ZZZZ</name>
<comment type="caution">
    <text evidence="1">The sequence shown here is derived from an EMBL/GenBank/DDBJ whole genome shotgun (WGS) entry which is preliminary data.</text>
</comment>
<protein>
    <submittedName>
        <fullName evidence="1">Uncharacterized protein</fullName>
    </submittedName>
</protein>
<evidence type="ECO:0000313" key="1">
    <source>
        <dbReference type="EMBL" id="GAI91816.1"/>
    </source>
</evidence>
<sequence length="42" mass="4911">SLKADEKTRMGVIQDIKTELRKASALKLNYSSRQRVTDKRFQ</sequence>
<dbReference type="EMBL" id="BARW01021771">
    <property type="protein sequence ID" value="GAI91816.1"/>
    <property type="molecule type" value="Genomic_DNA"/>
</dbReference>
<accession>X1TKC4</accession>
<reference evidence="1" key="1">
    <citation type="journal article" date="2014" name="Front. Microbiol.">
        <title>High frequency of phylogenetically diverse reductive dehalogenase-homologous genes in deep subseafloor sedimentary metagenomes.</title>
        <authorList>
            <person name="Kawai M."/>
            <person name="Futagami T."/>
            <person name="Toyoda A."/>
            <person name="Takaki Y."/>
            <person name="Nishi S."/>
            <person name="Hori S."/>
            <person name="Arai W."/>
            <person name="Tsubouchi T."/>
            <person name="Morono Y."/>
            <person name="Uchiyama I."/>
            <person name="Ito T."/>
            <person name="Fujiyama A."/>
            <person name="Inagaki F."/>
            <person name="Takami H."/>
        </authorList>
    </citation>
    <scope>NUCLEOTIDE SEQUENCE</scope>
    <source>
        <strain evidence="1">Expedition CK06-06</strain>
    </source>
</reference>
<proteinExistence type="predicted"/>
<dbReference type="AlphaFoldDB" id="X1TKC4"/>
<gene>
    <name evidence="1" type="ORF">S12H4_36518</name>
</gene>
<organism evidence="1">
    <name type="scientific">marine sediment metagenome</name>
    <dbReference type="NCBI Taxonomy" id="412755"/>
    <lineage>
        <taxon>unclassified sequences</taxon>
        <taxon>metagenomes</taxon>
        <taxon>ecological metagenomes</taxon>
    </lineage>
</organism>